<evidence type="ECO:0000313" key="3">
    <source>
        <dbReference type="Proteomes" id="UP000234331"/>
    </source>
</evidence>
<dbReference type="EMBL" id="FZMO01000001">
    <property type="protein sequence ID" value="SNQ45366.1"/>
    <property type="molecule type" value="Genomic_DNA"/>
</dbReference>
<dbReference type="Proteomes" id="UP000234331">
    <property type="component" value="Unassembled WGS sequence"/>
</dbReference>
<evidence type="ECO:0000313" key="2">
    <source>
        <dbReference type="EMBL" id="SNQ45366.1"/>
    </source>
</evidence>
<proteinExistence type="predicted"/>
<sequence>MACWGWGACASLAANVLHAEPTFAARIIAGWPPLALLGSYELLMRQIHPAGHRGADDPAATALSIPPQRDPTLAPTGATSTAAPPTPTPGSAAYPSRADSPETSVNPGGGTGPMDGTLSAELDGGADLSAKREAIIRALDQTEGSATAAVAVLATQGITVSKSWVYQVRKETPYGAHRTAYRPTVRRLRCGMAPAGQTPSDSRPSHPKATRHAPHPTRGPR</sequence>
<keyword evidence="3" id="KW-1185">Reference proteome</keyword>
<protein>
    <submittedName>
        <fullName evidence="2">Uncharacterized protein</fullName>
    </submittedName>
</protein>
<gene>
    <name evidence="2" type="ORF">FRACA_10125</name>
</gene>
<feature type="compositionally biased region" description="Basic residues" evidence="1">
    <location>
        <begin position="205"/>
        <end position="221"/>
    </location>
</feature>
<organism evidence="2 3">
    <name type="scientific">Frankia canadensis</name>
    <dbReference type="NCBI Taxonomy" id="1836972"/>
    <lineage>
        <taxon>Bacteria</taxon>
        <taxon>Bacillati</taxon>
        <taxon>Actinomycetota</taxon>
        <taxon>Actinomycetes</taxon>
        <taxon>Frankiales</taxon>
        <taxon>Frankiaceae</taxon>
        <taxon>Frankia</taxon>
    </lineage>
</organism>
<evidence type="ECO:0000256" key="1">
    <source>
        <dbReference type="SAM" id="MobiDB-lite"/>
    </source>
</evidence>
<dbReference type="AlphaFoldDB" id="A0A2I2KI77"/>
<feature type="compositionally biased region" description="Low complexity" evidence="1">
    <location>
        <begin position="71"/>
        <end position="93"/>
    </location>
</feature>
<name>A0A2I2KI77_9ACTN</name>
<feature type="region of interest" description="Disordered" evidence="1">
    <location>
        <begin position="191"/>
        <end position="221"/>
    </location>
</feature>
<feature type="region of interest" description="Disordered" evidence="1">
    <location>
        <begin position="51"/>
        <end position="122"/>
    </location>
</feature>
<accession>A0A2I2KI77</accession>
<reference evidence="2 3" key="1">
    <citation type="submission" date="2017-06" db="EMBL/GenBank/DDBJ databases">
        <authorList>
            <person name="Kim H.J."/>
            <person name="Triplett B.A."/>
        </authorList>
    </citation>
    <scope>NUCLEOTIDE SEQUENCE [LARGE SCALE GENOMIC DNA]</scope>
    <source>
        <strain evidence="2">FRACA_ARgP5</strain>
    </source>
</reference>
<dbReference type="RefSeq" id="WP_243407044.1">
    <property type="nucleotide sequence ID" value="NZ_FZMO01000001.1"/>
</dbReference>